<organism evidence="1 2">
    <name type="scientific">Exiguobacterium indicum</name>
    <dbReference type="NCBI Taxonomy" id="296995"/>
    <lineage>
        <taxon>Bacteria</taxon>
        <taxon>Bacillati</taxon>
        <taxon>Bacillota</taxon>
        <taxon>Bacilli</taxon>
        <taxon>Bacillales</taxon>
        <taxon>Bacillales Family XII. Incertae Sedis</taxon>
        <taxon>Exiguobacterium</taxon>
    </lineage>
</organism>
<dbReference type="Pfam" id="PF14398">
    <property type="entry name" value="ATPgrasp_YheCD"/>
    <property type="match status" value="1"/>
</dbReference>
<evidence type="ECO:0000313" key="2">
    <source>
        <dbReference type="Proteomes" id="UP001387110"/>
    </source>
</evidence>
<sequence length="358" mass="40676">MIVLFNNVKSPRMILPKERLHYYIEYAQHLGQQVASCTIEDVDFDAQIIQAEVYDGEWCRQSIPFPPLLLNENCVVPSQSAHPEEDLRLQQVIPHFFHLIDDKYVLQQKLEDAGSWGTLFIPTERLTGFDPFLTQLKKHNVIVLKPTNASKGTGIYKITKAAGVGYSVTIQDQRHIYTYQQLRKLILSLVEQGNYIIQPFVTSRMASGETFHLRTHLVRDASGQWTMLASIADVAKKGRFITNLSGYKTERADAFLQSLHPEGTFMHRALVEQSLLLAKAIDALYPFTLPELALDFALDETCALRFFEANTGPEIIAYKEEREQRRAEALIPFADAVSQAIAGVPIEQRFGRYFKVGQ</sequence>
<evidence type="ECO:0000313" key="1">
    <source>
        <dbReference type="EMBL" id="MEI4462089.1"/>
    </source>
</evidence>
<dbReference type="Proteomes" id="UP001387110">
    <property type="component" value="Unassembled WGS sequence"/>
</dbReference>
<dbReference type="InterPro" id="IPR026838">
    <property type="entry name" value="YheC/D"/>
</dbReference>
<gene>
    <name evidence="1" type="ORF">SZL87_06545</name>
</gene>
<name>A0ABU8EGP4_9BACL</name>
<dbReference type="EMBL" id="JBAWKY010000001">
    <property type="protein sequence ID" value="MEI4462089.1"/>
    <property type="molecule type" value="Genomic_DNA"/>
</dbReference>
<reference evidence="1 2" key="1">
    <citation type="submission" date="2023-12" db="EMBL/GenBank/DDBJ databases">
        <authorList>
            <person name="Easwaran N."/>
            <person name="Lazarus H.P.S."/>
        </authorList>
    </citation>
    <scope>NUCLEOTIDE SEQUENCE [LARGE SCALE GENOMIC DNA]</scope>
    <source>
        <strain evidence="1 2">VIT-2023</strain>
    </source>
</reference>
<protein>
    <submittedName>
        <fullName evidence="1">YheC/YheD family protein</fullName>
    </submittedName>
</protein>
<dbReference type="RefSeq" id="WP_336449129.1">
    <property type="nucleotide sequence ID" value="NZ_JBAWKY010000001.1"/>
</dbReference>
<comment type="caution">
    <text evidence="1">The sequence shown here is derived from an EMBL/GenBank/DDBJ whole genome shotgun (WGS) entry which is preliminary data.</text>
</comment>
<dbReference type="SUPFAM" id="SSF56059">
    <property type="entry name" value="Glutathione synthetase ATP-binding domain-like"/>
    <property type="match status" value="1"/>
</dbReference>
<keyword evidence="2" id="KW-1185">Reference proteome</keyword>
<proteinExistence type="predicted"/>
<accession>A0ABU8EGP4</accession>